<dbReference type="AlphaFoldDB" id="A0A2N1MIT0"/>
<dbReference type="Proteomes" id="UP000233469">
    <property type="component" value="Unassembled WGS sequence"/>
</dbReference>
<gene>
    <name evidence="1" type="ORF">RhiirC2_718337</name>
</gene>
<accession>A0A2N1MIT0</accession>
<evidence type="ECO:0000313" key="2">
    <source>
        <dbReference type="Proteomes" id="UP000233469"/>
    </source>
</evidence>
<proteinExistence type="predicted"/>
<name>A0A2N1MIT0_9GLOM</name>
<dbReference type="VEuPathDB" id="FungiDB:FUN_011961"/>
<dbReference type="EMBL" id="LLXL01002185">
    <property type="protein sequence ID" value="PKK61548.1"/>
    <property type="molecule type" value="Genomic_DNA"/>
</dbReference>
<organism evidence="1 2">
    <name type="scientific">Rhizophagus irregularis</name>
    <dbReference type="NCBI Taxonomy" id="588596"/>
    <lineage>
        <taxon>Eukaryota</taxon>
        <taxon>Fungi</taxon>
        <taxon>Fungi incertae sedis</taxon>
        <taxon>Mucoromycota</taxon>
        <taxon>Glomeromycotina</taxon>
        <taxon>Glomeromycetes</taxon>
        <taxon>Glomerales</taxon>
        <taxon>Glomeraceae</taxon>
        <taxon>Rhizophagus</taxon>
    </lineage>
</organism>
<protein>
    <submittedName>
        <fullName evidence="1">Uncharacterized protein</fullName>
    </submittedName>
</protein>
<evidence type="ECO:0000313" key="1">
    <source>
        <dbReference type="EMBL" id="PKK61548.1"/>
    </source>
</evidence>
<sequence length="160" mass="18321">MTFDNTFEYQEPRKIQAALILISCDIPVKKFVAPLQGYYPFPLPFSERKRTSVVVPSDLPHNVSSVVSPTIIDPTPSVVVDIFKNVPAHYIPLILDGRFYDGGVYNQPSRTQIRKRKLKPLTVGSEAWLAHMEEIYNIHLEKLQYDLDRKAAISQWDTGY</sequence>
<dbReference type="VEuPathDB" id="FungiDB:RhiirA1_459096"/>
<comment type="caution">
    <text evidence="1">The sequence shown here is derived from an EMBL/GenBank/DDBJ whole genome shotgun (WGS) entry which is preliminary data.</text>
</comment>
<reference evidence="1 2" key="2">
    <citation type="submission" date="2017-10" db="EMBL/GenBank/DDBJ databases">
        <title>Extensive intraspecific genome diversity in a model arbuscular mycorrhizal fungus.</title>
        <authorList>
            <person name="Chen E.C.H."/>
            <person name="Morin E."/>
            <person name="Baudet D."/>
            <person name="Noel J."/>
            <person name="Ndikumana S."/>
            <person name="Charron P."/>
            <person name="St-Onge C."/>
            <person name="Giorgi J."/>
            <person name="Grigoriev I.V."/>
            <person name="Roux C."/>
            <person name="Martin F.M."/>
            <person name="Corradi N."/>
        </authorList>
    </citation>
    <scope>NUCLEOTIDE SEQUENCE [LARGE SCALE GENOMIC DNA]</scope>
    <source>
        <strain evidence="1 2">C2</strain>
    </source>
</reference>
<reference evidence="1 2" key="1">
    <citation type="submission" date="2016-04" db="EMBL/GenBank/DDBJ databases">
        <title>Genome analyses suggest a sexual origin of heterokaryosis in a supposedly ancient asexual fungus.</title>
        <authorList>
            <person name="Ropars J."/>
            <person name="Sedzielewska K."/>
            <person name="Noel J."/>
            <person name="Charron P."/>
            <person name="Farinelli L."/>
            <person name="Marton T."/>
            <person name="Kruger M."/>
            <person name="Pelin A."/>
            <person name="Brachmann A."/>
            <person name="Corradi N."/>
        </authorList>
    </citation>
    <scope>NUCLEOTIDE SEQUENCE [LARGE SCALE GENOMIC DNA]</scope>
    <source>
        <strain evidence="1 2">C2</strain>
    </source>
</reference>